<evidence type="ECO:0000313" key="1">
    <source>
        <dbReference type="EMBL" id="AMJ79399.1"/>
    </source>
</evidence>
<dbReference type="SUPFAM" id="SSF47598">
    <property type="entry name" value="Ribbon-helix-helix"/>
    <property type="match status" value="1"/>
</dbReference>
<name>A0AAC8XLD4_9ALTE</name>
<proteinExistence type="predicted"/>
<dbReference type="AlphaFoldDB" id="A0AAC8XLD4"/>
<dbReference type="Proteomes" id="UP000061468">
    <property type="component" value="Chromosome"/>
</dbReference>
<dbReference type="CDD" id="cd22231">
    <property type="entry name" value="RHH_NikR_HicB-like"/>
    <property type="match status" value="1"/>
</dbReference>
<dbReference type="InterPro" id="IPR038296">
    <property type="entry name" value="ParD_sf"/>
</dbReference>
<sequence>MATLIVSFPYKMRMWIDEDVKAGKFANASDYIRDLVRRHQSEQEAISLALKEGGRACLTGLNV</sequence>
<dbReference type="EMBL" id="CP013928">
    <property type="protein sequence ID" value="AMJ79399.1"/>
    <property type="molecule type" value="Genomic_DNA"/>
</dbReference>
<organism evidence="1 2">
    <name type="scientific">Alteromonas mediterranea</name>
    <dbReference type="NCBI Taxonomy" id="314275"/>
    <lineage>
        <taxon>Bacteria</taxon>
        <taxon>Pseudomonadati</taxon>
        <taxon>Pseudomonadota</taxon>
        <taxon>Gammaproteobacteria</taxon>
        <taxon>Alteromonadales</taxon>
        <taxon>Alteromonadaceae</taxon>
        <taxon>Alteromonas/Salinimonas group</taxon>
        <taxon>Alteromonas</taxon>
    </lineage>
</organism>
<dbReference type="InterPro" id="IPR010985">
    <property type="entry name" value="Ribbon_hlx_hlx"/>
</dbReference>
<dbReference type="Gene3D" id="6.10.10.120">
    <property type="entry name" value="Antitoxin ParD1-like"/>
    <property type="match status" value="1"/>
</dbReference>
<dbReference type="GO" id="GO:0006355">
    <property type="term" value="P:regulation of DNA-templated transcription"/>
    <property type="evidence" value="ECO:0007669"/>
    <property type="project" value="InterPro"/>
</dbReference>
<evidence type="ECO:0000313" key="2">
    <source>
        <dbReference type="Proteomes" id="UP000061468"/>
    </source>
</evidence>
<gene>
    <name evidence="1" type="ORF">AV942_14405</name>
</gene>
<protein>
    <recommendedName>
        <fullName evidence="3">Antitoxin ParD</fullName>
    </recommendedName>
</protein>
<accession>A0AAC8XLD4</accession>
<evidence type="ECO:0008006" key="3">
    <source>
        <dbReference type="Google" id="ProtNLM"/>
    </source>
</evidence>
<reference evidence="1 2" key="1">
    <citation type="submission" date="2015-12" db="EMBL/GenBank/DDBJ databases">
        <title>Intraspecies pangenome expansion in the marine bacterium Alteromonas.</title>
        <authorList>
            <person name="Lopez-Perez M."/>
            <person name="Rodriguez-Valera F."/>
        </authorList>
    </citation>
    <scope>NUCLEOTIDE SEQUENCE [LARGE SCALE GENOMIC DNA]</scope>
    <source>
        <strain evidence="1 2">UM8</strain>
    </source>
</reference>